<reference evidence="2" key="1">
    <citation type="journal article" date="2023" name="Int. J. Syst. Evol. Microbiol.">
        <title>Mesoterricola silvestris gen. nov., sp. nov., Mesoterricola sediminis sp. nov., Geothrix oryzae sp. nov., Geothrix edaphica sp. nov., Geothrix rubra sp. nov., and Geothrix limicola sp. nov., six novel members of Acidobacteriota isolated from soils.</title>
        <authorList>
            <person name="Itoh H."/>
            <person name="Sugisawa Y."/>
            <person name="Mise K."/>
            <person name="Xu Z."/>
            <person name="Kuniyasu M."/>
            <person name="Ushijima N."/>
            <person name="Kawano K."/>
            <person name="Kobayashi E."/>
            <person name="Shiratori Y."/>
            <person name="Masuda Y."/>
            <person name="Senoo K."/>
        </authorList>
    </citation>
    <scope>NUCLEOTIDE SEQUENCE</scope>
    <source>
        <strain evidence="2">W786</strain>
    </source>
</reference>
<dbReference type="Pfam" id="PF01584">
    <property type="entry name" value="CheW"/>
    <property type="match status" value="1"/>
</dbReference>
<keyword evidence="3" id="KW-1185">Reference proteome</keyword>
<dbReference type="GO" id="GO:0005829">
    <property type="term" value="C:cytosol"/>
    <property type="evidence" value="ECO:0007669"/>
    <property type="project" value="TreeGrafter"/>
</dbReference>
<dbReference type="KEGG" id="msea:METESE_04890"/>
<dbReference type="PROSITE" id="PS50851">
    <property type="entry name" value="CHEW"/>
    <property type="match status" value="1"/>
</dbReference>
<feature type="domain" description="CheW-like" evidence="1">
    <location>
        <begin position="23"/>
        <end position="167"/>
    </location>
</feature>
<dbReference type="InterPro" id="IPR039315">
    <property type="entry name" value="CheW"/>
</dbReference>
<dbReference type="PANTHER" id="PTHR22617">
    <property type="entry name" value="CHEMOTAXIS SENSOR HISTIDINE KINASE-RELATED"/>
    <property type="match status" value="1"/>
</dbReference>
<protein>
    <submittedName>
        <fullName evidence="2">Chemotaxis protein CheW</fullName>
    </submittedName>
</protein>
<dbReference type="Gene3D" id="2.30.30.40">
    <property type="entry name" value="SH3 Domains"/>
    <property type="match status" value="1"/>
</dbReference>
<sequence>MGAPMRLDKRVRGQANLEASAQKTQYLAFDLNGEAFAMDIRCIKEVIQYGALTAVPLMPDFIRGVINLRGAVVPVVDLSVRFGRTPTDVARRTCVVILEVPSEGGTVELGILVDNVSEVLDIAEADIEPAPAFGSALRSEFIAGVGKVGGRFVILLDVAHVLSIEEMTALASSCAPTEIG</sequence>
<dbReference type="SUPFAM" id="SSF50341">
    <property type="entry name" value="CheW-like"/>
    <property type="match status" value="1"/>
</dbReference>
<accession>A0AA48KB84</accession>
<dbReference type="SMART" id="SM00260">
    <property type="entry name" value="CheW"/>
    <property type="match status" value="1"/>
</dbReference>
<dbReference type="GO" id="GO:0006935">
    <property type="term" value="P:chemotaxis"/>
    <property type="evidence" value="ECO:0007669"/>
    <property type="project" value="InterPro"/>
</dbReference>
<dbReference type="Gene3D" id="2.40.50.180">
    <property type="entry name" value="CheA-289, Domain 4"/>
    <property type="match status" value="1"/>
</dbReference>
<name>A0AA48KB84_9BACT</name>
<dbReference type="EMBL" id="AP027081">
    <property type="protein sequence ID" value="BDU75531.1"/>
    <property type="molecule type" value="Genomic_DNA"/>
</dbReference>
<dbReference type="InterPro" id="IPR002545">
    <property type="entry name" value="CheW-lke_dom"/>
</dbReference>
<evidence type="ECO:0000313" key="2">
    <source>
        <dbReference type="EMBL" id="BDU75531.1"/>
    </source>
</evidence>
<evidence type="ECO:0000259" key="1">
    <source>
        <dbReference type="PROSITE" id="PS50851"/>
    </source>
</evidence>
<evidence type="ECO:0000313" key="3">
    <source>
        <dbReference type="Proteomes" id="UP001228113"/>
    </source>
</evidence>
<dbReference type="AlphaFoldDB" id="A0AA48KB84"/>
<dbReference type="InterPro" id="IPR036061">
    <property type="entry name" value="CheW-like_dom_sf"/>
</dbReference>
<proteinExistence type="predicted"/>
<dbReference type="RefSeq" id="WP_243336004.1">
    <property type="nucleotide sequence ID" value="NZ_AP027081.1"/>
</dbReference>
<organism evidence="2 3">
    <name type="scientific">Mesoterricola sediminis</name>
    <dbReference type="NCBI Taxonomy" id="2927980"/>
    <lineage>
        <taxon>Bacteria</taxon>
        <taxon>Pseudomonadati</taxon>
        <taxon>Acidobacteriota</taxon>
        <taxon>Holophagae</taxon>
        <taxon>Holophagales</taxon>
        <taxon>Holophagaceae</taxon>
        <taxon>Mesoterricola</taxon>
    </lineage>
</organism>
<dbReference type="Proteomes" id="UP001228113">
    <property type="component" value="Chromosome"/>
</dbReference>
<dbReference type="PANTHER" id="PTHR22617:SF41">
    <property type="entry name" value="CHEMOTAXIS SIGNAL TRANSDUCTION SYSTEM ADAPTOR PROTEIN CHEW"/>
    <property type="match status" value="1"/>
</dbReference>
<gene>
    <name evidence="2" type="primary">cheW-1_1</name>
    <name evidence="2" type="ORF">METESE_04890</name>
</gene>
<dbReference type="GO" id="GO:0007165">
    <property type="term" value="P:signal transduction"/>
    <property type="evidence" value="ECO:0007669"/>
    <property type="project" value="InterPro"/>
</dbReference>